<proteinExistence type="predicted"/>
<protein>
    <submittedName>
        <fullName evidence="2">Uncharacterized protein</fullName>
    </submittedName>
</protein>
<dbReference type="EMBL" id="NEDP02002060">
    <property type="protein sequence ID" value="OWF51763.1"/>
    <property type="molecule type" value="Genomic_DNA"/>
</dbReference>
<dbReference type="Proteomes" id="UP000242188">
    <property type="component" value="Unassembled WGS sequence"/>
</dbReference>
<gene>
    <name evidence="2" type="ORF">KP79_PYT17428</name>
</gene>
<organism evidence="2 3">
    <name type="scientific">Mizuhopecten yessoensis</name>
    <name type="common">Japanese scallop</name>
    <name type="synonym">Patinopecten yessoensis</name>
    <dbReference type="NCBI Taxonomy" id="6573"/>
    <lineage>
        <taxon>Eukaryota</taxon>
        <taxon>Metazoa</taxon>
        <taxon>Spiralia</taxon>
        <taxon>Lophotrochozoa</taxon>
        <taxon>Mollusca</taxon>
        <taxon>Bivalvia</taxon>
        <taxon>Autobranchia</taxon>
        <taxon>Pteriomorphia</taxon>
        <taxon>Pectinida</taxon>
        <taxon>Pectinoidea</taxon>
        <taxon>Pectinidae</taxon>
        <taxon>Mizuhopecten</taxon>
    </lineage>
</organism>
<dbReference type="AlphaFoldDB" id="A0A210QSP4"/>
<comment type="caution">
    <text evidence="2">The sequence shown here is derived from an EMBL/GenBank/DDBJ whole genome shotgun (WGS) entry which is preliminary data.</text>
</comment>
<accession>A0A210QSP4</accession>
<name>A0A210QSP4_MIZYE</name>
<evidence type="ECO:0000256" key="1">
    <source>
        <dbReference type="SAM" id="MobiDB-lite"/>
    </source>
</evidence>
<sequence>MELGCILTHLDKKGEKCDISNLRLAGKSAATRSMQYTGSKIDLSLLGKCNGTDFSEYSSFYGEAMVYSFYESHVVKRIFADVLNKACNEVFGADCVSDSTEVYDISQSHTRRKRQAVPSVNSWIEYKIGYQFRLRRSMIMNMDYQMFESKIMEYAHQANISVVYARSITDETVLPELNCSDIHSIILHLNNTCKSVNFLNTTDTTSYCKNYNRTLLCAKLAFSWKPYMGKCNDSMMVSTIQANQEKFTEAFGGNYSTCNAYKNGMVLYQDMNGNPIDNITNLQSRLPCENNTIQYIAKYNCYGMLEKNMSIGVMERSLIKNDTCGAAAWTKSCVHNTMHDWANTSCYAVEDVLKINSKTIFGKTIHFENCSSDVCSSYGQLSVANNNWTNCMELLIFAMTENRNSSTSVNKNDAHLAMCKMYNMSMECIMNSTRTKGHNCSRSALKWTVPAIRNAVYSSEMSEIWHHTNASTFDADTCPGNSSDGQLCALPAYLLAPTHSNHYYSLYNKCMMGTSYLLYQLASNMYSHYLSNFTTDRPFTNGTANQQNITTGADSMNGSSTHQNGSYNGEMYYPMNTVNTSLIPPHLQSLVCSVYEMELGCILTHLDREGEKCDISNLRLSGKMAATRSMQYIGSKVDLSLLGKCNGTVEKLNGSICNHPNKLMLKLTSQCLHSLYLWSWSDPTDECWSFKAFKQCIHQPYMLITDGEMCTENQKAQAWNEGQHWKNVLYPHVNVTMCDS</sequence>
<evidence type="ECO:0000313" key="2">
    <source>
        <dbReference type="EMBL" id="OWF51763.1"/>
    </source>
</evidence>
<evidence type="ECO:0000313" key="3">
    <source>
        <dbReference type="Proteomes" id="UP000242188"/>
    </source>
</evidence>
<keyword evidence="3" id="KW-1185">Reference proteome</keyword>
<dbReference type="OrthoDB" id="6060011at2759"/>
<feature type="region of interest" description="Disordered" evidence="1">
    <location>
        <begin position="542"/>
        <end position="561"/>
    </location>
</feature>
<reference evidence="2 3" key="1">
    <citation type="journal article" date="2017" name="Nat. Ecol. Evol.">
        <title>Scallop genome provides insights into evolution of bilaterian karyotype and development.</title>
        <authorList>
            <person name="Wang S."/>
            <person name="Zhang J."/>
            <person name="Jiao W."/>
            <person name="Li J."/>
            <person name="Xun X."/>
            <person name="Sun Y."/>
            <person name="Guo X."/>
            <person name="Huan P."/>
            <person name="Dong B."/>
            <person name="Zhang L."/>
            <person name="Hu X."/>
            <person name="Sun X."/>
            <person name="Wang J."/>
            <person name="Zhao C."/>
            <person name="Wang Y."/>
            <person name="Wang D."/>
            <person name="Huang X."/>
            <person name="Wang R."/>
            <person name="Lv J."/>
            <person name="Li Y."/>
            <person name="Zhang Z."/>
            <person name="Liu B."/>
            <person name="Lu W."/>
            <person name="Hui Y."/>
            <person name="Liang J."/>
            <person name="Zhou Z."/>
            <person name="Hou R."/>
            <person name="Li X."/>
            <person name="Liu Y."/>
            <person name="Li H."/>
            <person name="Ning X."/>
            <person name="Lin Y."/>
            <person name="Zhao L."/>
            <person name="Xing Q."/>
            <person name="Dou J."/>
            <person name="Li Y."/>
            <person name="Mao J."/>
            <person name="Guo H."/>
            <person name="Dou H."/>
            <person name="Li T."/>
            <person name="Mu C."/>
            <person name="Jiang W."/>
            <person name="Fu Q."/>
            <person name="Fu X."/>
            <person name="Miao Y."/>
            <person name="Liu J."/>
            <person name="Yu Q."/>
            <person name="Li R."/>
            <person name="Liao H."/>
            <person name="Li X."/>
            <person name="Kong Y."/>
            <person name="Jiang Z."/>
            <person name="Chourrout D."/>
            <person name="Li R."/>
            <person name="Bao Z."/>
        </authorList>
    </citation>
    <scope>NUCLEOTIDE SEQUENCE [LARGE SCALE GENOMIC DNA]</scope>
    <source>
        <strain evidence="2 3">PY_sf001</strain>
    </source>
</reference>